<sequence length="788" mass="90452">MTKPVDLDTLRLSGMAKGIIAAITDVDNFNFLARGLQTVPTPLQSRLARKYITRYNQQQKDARYKANRWLSRVIYRLKPRFNVLFRITQNMPLPWHILSSSEKTKNHGATMARECLQIALDISDDYQRLKYEKIAKLTYEACAELSKSVGVTAPFYSMVADYLPTEAIEIALLKMQCDKWWARQLKKVRRQYIELLEIATGEVGKDLFYCKKTKKYRRKGISPYSSKQAQREFSFAQASGRQFLEMMELESSNGDVISLIDAVKSGMANPTNRRNELMLRIRETEELADEMGYVGMFYTITCPARFHANADKWDGSTPKDAQAYLIKEWARIRTKLNNRGLNYFGVRVVEPHADGCPHWHMMLFMPANKAQEINAIMRWYFIKEDKNELYARYKNGERSKLFKQYKQKRQEWGFAKSQGKKVKAPTKFYRTFSPRFDVVKMDKTKGSAASYIAKYISKNIDGYQLTGHEDAETGESLDQQVNPVLAWATTWNIRQFQFQGSPSVTVYRELRRERKELADETIEQIREAADRGCWFDYVKLQGGMCIGRNANFKPLYEDTPFGNNYAEVVRRIKGIKTNVCEKALEVRSLLNVFSVHVATELKTRLVEWTRQIAGTAEKTKAAAEGGAFVGVADLSWTSGNNCTPIAAGSRAQFDLLRHGLTKNQIDDLKTGKRIAVDDRIYQLKNGELVILEGQSALNEQKRLATEYQANTFAQKAGRLEPNKEDWRLARELIALAYSHAANAGRDYLVFGRKDERGELIEQGDYEYAQAVMAGDVEQDWWDTGLMMA</sequence>
<evidence type="ECO:0000256" key="1">
    <source>
        <dbReference type="ARBA" id="ARBA00003293"/>
    </source>
</evidence>
<dbReference type="HOGENOM" id="CLU_013772_3_2_6"/>
<evidence type="ECO:0000256" key="4">
    <source>
        <dbReference type="ARBA" id="ARBA00022722"/>
    </source>
</evidence>
<proteinExistence type="inferred from homology"/>
<keyword evidence="3" id="KW-0235">DNA replication</keyword>
<feature type="domain" description="Replication gene A protein-like" evidence="7">
    <location>
        <begin position="110"/>
        <end position="463"/>
    </location>
</feature>
<comment type="caution">
    <text evidence="8">The sequence shown here is derived from an EMBL/GenBank/DDBJ whole genome shotgun (WGS) entry which is preliminary data.</text>
</comment>
<name>A4C8R9_9GAMM</name>
<dbReference type="InterPro" id="IPR008766">
    <property type="entry name" value="Replication_gene_A-like"/>
</dbReference>
<keyword evidence="4" id="KW-0540">Nuclease</keyword>
<evidence type="ECO:0000256" key="2">
    <source>
        <dbReference type="ARBA" id="ARBA00009260"/>
    </source>
</evidence>
<evidence type="ECO:0000256" key="6">
    <source>
        <dbReference type="ARBA" id="ARBA00022801"/>
    </source>
</evidence>
<dbReference type="AlphaFoldDB" id="A4C8R9"/>
<comment type="similarity">
    <text evidence="2">Belongs to the phage GPA family.</text>
</comment>
<dbReference type="eggNOG" id="ENOG502Z7TX">
    <property type="taxonomic scope" value="Bacteria"/>
</dbReference>
<protein>
    <submittedName>
        <fullName evidence="8">Putative phage protein</fullName>
    </submittedName>
</protein>
<keyword evidence="9" id="KW-1185">Reference proteome</keyword>
<reference evidence="8 9" key="1">
    <citation type="submission" date="2006-02" db="EMBL/GenBank/DDBJ databases">
        <authorList>
            <person name="Moran M.A."/>
            <person name="Kjelleberg S."/>
            <person name="Egan S."/>
            <person name="Saunders N."/>
            <person name="Thomas T."/>
            <person name="Ferriera S."/>
            <person name="Johnson J."/>
            <person name="Kravitz S."/>
            <person name="Halpern A."/>
            <person name="Remington K."/>
            <person name="Beeson K."/>
            <person name="Tran B."/>
            <person name="Rogers Y.-H."/>
            <person name="Friedman R."/>
            <person name="Venter J.C."/>
        </authorList>
    </citation>
    <scope>NUCLEOTIDE SEQUENCE [LARGE SCALE GENOMIC DNA]</scope>
    <source>
        <strain evidence="8 9">D2</strain>
    </source>
</reference>
<gene>
    <name evidence="8" type="ORF">PTD2_08069</name>
</gene>
<evidence type="ECO:0000313" key="8">
    <source>
        <dbReference type="EMBL" id="EAR28984.1"/>
    </source>
</evidence>
<dbReference type="GO" id="GO:0004519">
    <property type="term" value="F:endonuclease activity"/>
    <property type="evidence" value="ECO:0007669"/>
    <property type="project" value="UniProtKB-KW"/>
</dbReference>
<evidence type="ECO:0000256" key="3">
    <source>
        <dbReference type="ARBA" id="ARBA00022705"/>
    </source>
</evidence>
<accession>A4C8R9</accession>
<evidence type="ECO:0000256" key="5">
    <source>
        <dbReference type="ARBA" id="ARBA00022759"/>
    </source>
</evidence>
<evidence type="ECO:0000259" key="7">
    <source>
        <dbReference type="Pfam" id="PF05840"/>
    </source>
</evidence>
<organism evidence="8 9">
    <name type="scientific">Pseudoalteromonas tunicata D2</name>
    <dbReference type="NCBI Taxonomy" id="87626"/>
    <lineage>
        <taxon>Bacteria</taxon>
        <taxon>Pseudomonadati</taxon>
        <taxon>Pseudomonadota</taxon>
        <taxon>Gammaproteobacteria</taxon>
        <taxon>Alteromonadales</taxon>
        <taxon>Pseudoalteromonadaceae</taxon>
        <taxon>Pseudoalteromonas</taxon>
    </lineage>
</organism>
<dbReference type="STRING" id="87626.PTD2_08069"/>
<dbReference type="GO" id="GO:0016787">
    <property type="term" value="F:hydrolase activity"/>
    <property type="evidence" value="ECO:0007669"/>
    <property type="project" value="UniProtKB-KW"/>
</dbReference>
<keyword evidence="6" id="KW-0378">Hydrolase</keyword>
<dbReference type="EMBL" id="AAOH01000003">
    <property type="protein sequence ID" value="EAR28984.1"/>
    <property type="molecule type" value="Genomic_DNA"/>
</dbReference>
<keyword evidence="5" id="KW-0255">Endonuclease</keyword>
<evidence type="ECO:0000313" key="9">
    <source>
        <dbReference type="Proteomes" id="UP000006201"/>
    </source>
</evidence>
<dbReference type="Pfam" id="PF05840">
    <property type="entry name" value="Phage_GPA"/>
    <property type="match status" value="1"/>
</dbReference>
<comment type="function">
    <text evidence="1">Possible endonuclease which induces a single-strand cut and initiates DNA replication.</text>
</comment>
<dbReference type="Proteomes" id="UP000006201">
    <property type="component" value="Unassembled WGS sequence"/>
</dbReference>
<dbReference type="GO" id="GO:0006260">
    <property type="term" value="P:DNA replication"/>
    <property type="evidence" value="ECO:0007669"/>
    <property type="project" value="UniProtKB-KW"/>
</dbReference>